<sequence length="531" mass="57857">MSMDIKQSIQNGKTVLGIELGSTRIKAVLIGEDNTPIASGSHDWENSYVNNIWTYSVEEIWKGIQDSYQKMASHVNSQYGISLKKIGAVGFSGMMHGYMAFDKNEELLVPFRTWRNNITEQAATELTKLFQYNIPQRWSIAHLYQAILNKEEHVSDISFLTTLAGYVHWKLTGQKVLGVGEASGVFPIDLDTKKFNQKMVGQFNELTESRNLGWQLESILPEVLVAGDNAGTLTEEGAKLLDVTGELEAGIPLCPPEGDAGTGMVATNSVAKRTGNVSAGTSAFAMVVLEKDLSKVHTEIDLVTTPTGNLVAMAHSNNCTSDLNAWIGLFDQFTKASGMNVDMDTLYGTLFNQALQGDPDGGGLLSYGYLSGEHMTHFEEGRPLFVRTSESNFNLANFMRTHLMTAFGAMKIGMDILIKEEGVQLDEILGHGGVFKTKGVGQKVLAGALNVPVSVMETAGEGGAWGMALLGSYMINKADNETLDDYLNEKVFAGQSVETVTPEAEDVAGFEQFIERYKKGLAIERAAVENL</sequence>
<dbReference type="GO" id="GO:0016301">
    <property type="term" value="F:kinase activity"/>
    <property type="evidence" value="ECO:0007669"/>
    <property type="project" value="UniProtKB-KW"/>
</dbReference>
<accession>A0A7C8KMB8</accession>
<dbReference type="InterPro" id="IPR043129">
    <property type="entry name" value="ATPase_NBD"/>
</dbReference>
<dbReference type="InterPro" id="IPR050406">
    <property type="entry name" value="FGGY_Carb_Kinase"/>
</dbReference>
<dbReference type="OrthoDB" id="9760563at2"/>
<dbReference type="CDD" id="cd07809">
    <property type="entry name" value="ASKHA_NBD_FGGY_BaXK-like"/>
    <property type="match status" value="1"/>
</dbReference>
<evidence type="ECO:0000313" key="6">
    <source>
        <dbReference type="EMBL" id="KAB8125934.1"/>
    </source>
</evidence>
<feature type="domain" description="Carbohydrate kinase FGGY N-terminal" evidence="4">
    <location>
        <begin position="15"/>
        <end position="241"/>
    </location>
</feature>
<dbReference type="GO" id="GO:0005975">
    <property type="term" value="P:carbohydrate metabolic process"/>
    <property type="evidence" value="ECO:0007669"/>
    <property type="project" value="InterPro"/>
</dbReference>
<gene>
    <name evidence="6" type="ORF">F9U64_21315</name>
</gene>
<reference evidence="6 7" key="1">
    <citation type="submission" date="2019-10" db="EMBL/GenBank/DDBJ databases">
        <title>Gracilibacillus sp. nov. isolated from rice seeds.</title>
        <authorList>
            <person name="He S."/>
        </authorList>
    </citation>
    <scope>NUCLEOTIDE SEQUENCE [LARGE SCALE GENOMIC DNA]</scope>
    <source>
        <strain evidence="6 7">TD8</strain>
    </source>
</reference>
<proteinExistence type="inferred from homology"/>
<protein>
    <submittedName>
        <fullName evidence="6">FGGY-family carbohydrate kinase</fullName>
    </submittedName>
</protein>
<dbReference type="Pfam" id="PF02782">
    <property type="entry name" value="FGGY_C"/>
    <property type="match status" value="1"/>
</dbReference>
<dbReference type="PANTHER" id="PTHR43095:SF5">
    <property type="entry name" value="XYLULOSE KINASE"/>
    <property type="match status" value="1"/>
</dbReference>
<dbReference type="Gene3D" id="3.30.420.40">
    <property type="match status" value="2"/>
</dbReference>
<evidence type="ECO:0000313" key="7">
    <source>
        <dbReference type="Proteomes" id="UP000480246"/>
    </source>
</evidence>
<evidence type="ECO:0000259" key="5">
    <source>
        <dbReference type="Pfam" id="PF02782"/>
    </source>
</evidence>
<dbReference type="AlphaFoldDB" id="A0A7C8KMB8"/>
<dbReference type="Pfam" id="PF00370">
    <property type="entry name" value="FGGY_N"/>
    <property type="match status" value="1"/>
</dbReference>
<dbReference type="InterPro" id="IPR018485">
    <property type="entry name" value="FGGY_C"/>
</dbReference>
<comment type="caution">
    <text evidence="6">The sequence shown here is derived from an EMBL/GenBank/DDBJ whole genome shotgun (WGS) entry which is preliminary data.</text>
</comment>
<evidence type="ECO:0000259" key="4">
    <source>
        <dbReference type="Pfam" id="PF00370"/>
    </source>
</evidence>
<organism evidence="6 7">
    <name type="scientific">Gracilibacillus oryzae</name>
    <dbReference type="NCBI Taxonomy" id="1672701"/>
    <lineage>
        <taxon>Bacteria</taxon>
        <taxon>Bacillati</taxon>
        <taxon>Bacillota</taxon>
        <taxon>Bacilli</taxon>
        <taxon>Bacillales</taxon>
        <taxon>Bacillaceae</taxon>
        <taxon>Gracilibacillus</taxon>
    </lineage>
</organism>
<dbReference type="InterPro" id="IPR018484">
    <property type="entry name" value="FGGY_N"/>
</dbReference>
<keyword evidence="2" id="KW-0808">Transferase</keyword>
<dbReference type="RefSeq" id="WP_153406896.1">
    <property type="nucleotide sequence ID" value="NZ_ML762455.1"/>
</dbReference>
<name>A0A7C8KMB8_9BACI</name>
<dbReference type="EMBL" id="WEID01000121">
    <property type="protein sequence ID" value="KAB8125934.1"/>
    <property type="molecule type" value="Genomic_DNA"/>
</dbReference>
<dbReference type="PANTHER" id="PTHR43095">
    <property type="entry name" value="SUGAR KINASE"/>
    <property type="match status" value="1"/>
</dbReference>
<evidence type="ECO:0000256" key="3">
    <source>
        <dbReference type="ARBA" id="ARBA00022777"/>
    </source>
</evidence>
<evidence type="ECO:0000256" key="2">
    <source>
        <dbReference type="ARBA" id="ARBA00022679"/>
    </source>
</evidence>
<feature type="domain" description="Carbohydrate kinase FGGY C-terminal" evidence="5">
    <location>
        <begin position="276"/>
        <end position="474"/>
    </location>
</feature>
<keyword evidence="3 6" id="KW-0418">Kinase</keyword>
<dbReference type="Proteomes" id="UP000480246">
    <property type="component" value="Unassembled WGS sequence"/>
</dbReference>
<keyword evidence="7" id="KW-1185">Reference proteome</keyword>
<evidence type="ECO:0000256" key="1">
    <source>
        <dbReference type="ARBA" id="ARBA00009156"/>
    </source>
</evidence>
<dbReference type="SUPFAM" id="SSF53067">
    <property type="entry name" value="Actin-like ATPase domain"/>
    <property type="match status" value="2"/>
</dbReference>
<comment type="similarity">
    <text evidence="1">Belongs to the FGGY kinase family.</text>
</comment>